<comment type="caution">
    <text evidence="1">The sequence shown here is derived from an EMBL/GenBank/DDBJ whole genome shotgun (WGS) entry which is preliminary data.</text>
</comment>
<keyword evidence="2" id="KW-1185">Reference proteome</keyword>
<gene>
    <name evidence="1" type="ORF">BS47DRAFT_1216821</name>
</gene>
<dbReference type="EMBL" id="MU129007">
    <property type="protein sequence ID" value="KAF9510997.1"/>
    <property type="molecule type" value="Genomic_DNA"/>
</dbReference>
<evidence type="ECO:0000313" key="1">
    <source>
        <dbReference type="EMBL" id="KAF9510997.1"/>
    </source>
</evidence>
<accession>A0A9P6DRD7</accession>
<sequence length="160" mass="18424">MVRHIVSWGTYEPPMWANLAELSRHTASQWQNHYLQNREVFRPQIRKLAEERNVIFGPIATKRKGVSETIPGSSVSVTMLSPAPTSHHVTAPKFTKQDRLDLINFLASDYPKDYLERWRAFSIAVSVRQLVFVILLIQPKSGFVFTMTNYNFSKLSNRSS</sequence>
<reference evidence="1" key="1">
    <citation type="journal article" date="2020" name="Nat. Commun.">
        <title>Large-scale genome sequencing of mycorrhizal fungi provides insights into the early evolution of symbiotic traits.</title>
        <authorList>
            <person name="Miyauchi S."/>
            <person name="Kiss E."/>
            <person name="Kuo A."/>
            <person name="Drula E."/>
            <person name="Kohler A."/>
            <person name="Sanchez-Garcia M."/>
            <person name="Morin E."/>
            <person name="Andreopoulos B."/>
            <person name="Barry K.W."/>
            <person name="Bonito G."/>
            <person name="Buee M."/>
            <person name="Carver A."/>
            <person name="Chen C."/>
            <person name="Cichocki N."/>
            <person name="Clum A."/>
            <person name="Culley D."/>
            <person name="Crous P.W."/>
            <person name="Fauchery L."/>
            <person name="Girlanda M."/>
            <person name="Hayes R.D."/>
            <person name="Keri Z."/>
            <person name="LaButti K."/>
            <person name="Lipzen A."/>
            <person name="Lombard V."/>
            <person name="Magnuson J."/>
            <person name="Maillard F."/>
            <person name="Murat C."/>
            <person name="Nolan M."/>
            <person name="Ohm R.A."/>
            <person name="Pangilinan J."/>
            <person name="Pereira M.F."/>
            <person name="Perotto S."/>
            <person name="Peter M."/>
            <person name="Pfister S."/>
            <person name="Riley R."/>
            <person name="Sitrit Y."/>
            <person name="Stielow J.B."/>
            <person name="Szollosi G."/>
            <person name="Zifcakova L."/>
            <person name="Stursova M."/>
            <person name="Spatafora J.W."/>
            <person name="Tedersoo L."/>
            <person name="Vaario L.M."/>
            <person name="Yamada A."/>
            <person name="Yan M."/>
            <person name="Wang P."/>
            <person name="Xu J."/>
            <person name="Bruns T."/>
            <person name="Baldrian P."/>
            <person name="Vilgalys R."/>
            <person name="Dunand C."/>
            <person name="Henrissat B."/>
            <person name="Grigoriev I.V."/>
            <person name="Hibbett D."/>
            <person name="Nagy L.G."/>
            <person name="Martin F.M."/>
        </authorList>
    </citation>
    <scope>NUCLEOTIDE SEQUENCE</scope>
    <source>
        <strain evidence="1">UP504</strain>
    </source>
</reference>
<organism evidence="1 2">
    <name type="scientific">Hydnum rufescens UP504</name>
    <dbReference type="NCBI Taxonomy" id="1448309"/>
    <lineage>
        <taxon>Eukaryota</taxon>
        <taxon>Fungi</taxon>
        <taxon>Dikarya</taxon>
        <taxon>Basidiomycota</taxon>
        <taxon>Agaricomycotina</taxon>
        <taxon>Agaricomycetes</taxon>
        <taxon>Cantharellales</taxon>
        <taxon>Hydnaceae</taxon>
        <taxon>Hydnum</taxon>
    </lineage>
</organism>
<dbReference type="Proteomes" id="UP000886523">
    <property type="component" value="Unassembled WGS sequence"/>
</dbReference>
<protein>
    <submittedName>
        <fullName evidence="1">Uncharacterized protein</fullName>
    </submittedName>
</protein>
<proteinExistence type="predicted"/>
<evidence type="ECO:0000313" key="2">
    <source>
        <dbReference type="Proteomes" id="UP000886523"/>
    </source>
</evidence>
<name>A0A9P6DRD7_9AGAM</name>
<dbReference type="AlphaFoldDB" id="A0A9P6DRD7"/>